<keyword evidence="1" id="KW-0472">Membrane</keyword>
<name>A0A1I6DDP8_9RHOB</name>
<dbReference type="AlphaFoldDB" id="A0A1I6DDP8"/>
<feature type="transmembrane region" description="Helical" evidence="1">
    <location>
        <begin position="12"/>
        <end position="34"/>
    </location>
</feature>
<accession>A0A1I6DDP8</accession>
<dbReference type="RefSeq" id="WP_143104105.1">
    <property type="nucleotide sequence ID" value="NZ_FOYI01000003.1"/>
</dbReference>
<dbReference type="STRING" id="871652.SAMN04515673_10337"/>
<feature type="transmembrane region" description="Helical" evidence="1">
    <location>
        <begin position="55"/>
        <end position="73"/>
    </location>
</feature>
<evidence type="ECO:0000313" key="2">
    <source>
        <dbReference type="EMBL" id="SFR03573.1"/>
    </source>
</evidence>
<protein>
    <submittedName>
        <fullName evidence="2">Putative ABC transport system permease protein</fullName>
    </submittedName>
</protein>
<reference evidence="2 3" key="1">
    <citation type="submission" date="2016-10" db="EMBL/GenBank/DDBJ databases">
        <authorList>
            <person name="de Groot N.N."/>
        </authorList>
    </citation>
    <scope>NUCLEOTIDE SEQUENCE [LARGE SCALE GENOMIC DNA]</scope>
    <source>
        <strain evidence="3">KMM 9023,NRIC 0796,JCM 17311,KCTC 23692</strain>
    </source>
</reference>
<evidence type="ECO:0000256" key="1">
    <source>
        <dbReference type="SAM" id="Phobius"/>
    </source>
</evidence>
<dbReference type="OrthoDB" id="9784014at2"/>
<gene>
    <name evidence="2" type="ORF">SAMN04515673_10337</name>
</gene>
<evidence type="ECO:0000313" key="3">
    <source>
        <dbReference type="Proteomes" id="UP000199302"/>
    </source>
</evidence>
<feature type="transmembrane region" description="Helical" evidence="1">
    <location>
        <begin position="404"/>
        <end position="426"/>
    </location>
</feature>
<organism evidence="2 3">
    <name type="scientific">Poseidonocella sedimentorum</name>
    <dbReference type="NCBI Taxonomy" id="871652"/>
    <lineage>
        <taxon>Bacteria</taxon>
        <taxon>Pseudomonadati</taxon>
        <taxon>Pseudomonadota</taxon>
        <taxon>Alphaproteobacteria</taxon>
        <taxon>Rhodobacterales</taxon>
        <taxon>Roseobacteraceae</taxon>
        <taxon>Poseidonocella</taxon>
    </lineage>
</organism>
<proteinExistence type="predicted"/>
<dbReference type="Proteomes" id="UP000199302">
    <property type="component" value="Unassembled WGS sequence"/>
</dbReference>
<dbReference type="PANTHER" id="PTHR43738:SF2">
    <property type="entry name" value="ABC TRANSPORTER PERMEASE"/>
    <property type="match status" value="1"/>
</dbReference>
<dbReference type="EMBL" id="FOYI01000003">
    <property type="protein sequence ID" value="SFR03573.1"/>
    <property type="molecule type" value="Genomic_DNA"/>
</dbReference>
<keyword evidence="1" id="KW-1133">Transmembrane helix</keyword>
<dbReference type="PANTHER" id="PTHR43738">
    <property type="entry name" value="ABC TRANSPORTER, MEMBRANE PROTEIN"/>
    <property type="match status" value="1"/>
</dbReference>
<feature type="transmembrane region" description="Helical" evidence="1">
    <location>
        <begin position="352"/>
        <end position="384"/>
    </location>
</feature>
<keyword evidence="1" id="KW-0812">Transmembrane</keyword>
<feature type="transmembrane region" description="Helical" evidence="1">
    <location>
        <begin position="309"/>
        <end position="332"/>
    </location>
</feature>
<keyword evidence="3" id="KW-1185">Reference proteome</keyword>
<dbReference type="InterPro" id="IPR051125">
    <property type="entry name" value="ABC-4/HrtB_transporter"/>
</dbReference>
<sequence length="436" mass="45985">MFNALWHSLPLWAQDGAIALALLAPALLQAPLILRGYRLGPLLRGLLRRHAGLSLVFILLIATSVAIGAAITAQERALRQGSARAADKFDLIVAAPGSEITAMLAAVYLQPSALPLIDGETFAEIAATEQVALAAPIAFGDSWQGAPIVGSTAEFVTHLAETLAEGRLFESTEEAVVGAGVPLEIGARFTPAHGHGVADAAEAHDVAYEVVGRMPRTGSPWDKALIVPVEAVWGVHGLADGHGPDWDGTLGPPFDPSRFPGTPAVLIRASSLWANYALQRAFTTERTMAFFPGNVLSRLHAIMGDLRQILSVVALLTQVLVTAAVLAGLMMLTRLLARRLALLRALGAPRRFIFALTWSFAGSLILAGTALGLLLGLIAARILSGMITARTDVLVTAHLGWPELHLVAGFVSLTLSLALIPAALTIRRPVIADLRL</sequence>